<dbReference type="GO" id="GO:0016491">
    <property type="term" value="F:oxidoreductase activity"/>
    <property type="evidence" value="ECO:0007669"/>
    <property type="project" value="UniProtKB-KW"/>
</dbReference>
<dbReference type="InterPro" id="IPR036291">
    <property type="entry name" value="NAD(P)-bd_dom_sf"/>
</dbReference>
<keyword evidence="1" id="KW-0560">Oxidoreductase</keyword>
<dbReference type="PANTHER" id="PTHR47534">
    <property type="entry name" value="YALI0E05731P"/>
    <property type="match status" value="1"/>
</dbReference>
<evidence type="ECO:0000313" key="2">
    <source>
        <dbReference type="EMBL" id="EUA45815.1"/>
    </source>
</evidence>
<dbReference type="AlphaFoldDB" id="A0A829PZF2"/>
<evidence type="ECO:0000256" key="1">
    <source>
        <dbReference type="ARBA" id="ARBA00023002"/>
    </source>
</evidence>
<sequence>MPSMTLKALTGVRNREVDIHPFPLAELDLSGQHLAIIGGTNGLGQAIAQQALQVGARVTVVGRTFRGTATQGLRFIQADLSSMNESIRLADELPAESIDALLFTNGIFAAKTREETAEGIERDMAVSYLSRFAILQRIAPRLGTARRDKTTTPRVFVMAAPGGGTLGDPTGLNAERAYDGLKAHMNTVAANEALTVAGAAGEYPGLAFFGLHPGVIKTGIRSNFLGDGSLTHRLAEAAIGILQQSPEQYAARIVPLLFAPDLNKYNGVMFNNKGRPILASEGMNLPYAKQFIASSQALLSYALR</sequence>
<organism evidence="2 3">
    <name type="scientific">Mycobacteroides abscessus 21</name>
    <dbReference type="NCBI Taxonomy" id="1299324"/>
    <lineage>
        <taxon>Bacteria</taxon>
        <taxon>Bacillati</taxon>
        <taxon>Actinomycetota</taxon>
        <taxon>Actinomycetes</taxon>
        <taxon>Mycobacteriales</taxon>
        <taxon>Mycobacteriaceae</taxon>
        <taxon>Mycobacteroides</taxon>
        <taxon>Mycobacteroides abscessus</taxon>
    </lineage>
</organism>
<dbReference type="Gene3D" id="3.40.50.720">
    <property type="entry name" value="NAD(P)-binding Rossmann-like Domain"/>
    <property type="match status" value="1"/>
</dbReference>
<accession>A0A829PZF2</accession>
<dbReference type="InterPro" id="IPR002347">
    <property type="entry name" value="SDR_fam"/>
</dbReference>
<dbReference type="EMBL" id="JAOF01000001">
    <property type="protein sequence ID" value="EUA45815.1"/>
    <property type="molecule type" value="Genomic_DNA"/>
</dbReference>
<comment type="caution">
    <text evidence="2">The sequence shown here is derived from an EMBL/GenBank/DDBJ whole genome shotgun (WGS) entry which is preliminary data.</text>
</comment>
<reference evidence="2 3" key="1">
    <citation type="submission" date="2013-12" db="EMBL/GenBank/DDBJ databases">
        <authorList>
            <person name="Madinger N."/>
            <person name="Lenaerts A."/>
            <person name="Ordway D."/>
            <person name="DeGroote M.A."/>
            <person name="Parker T."/>
            <person name="Sizemore C."/>
            <person name="Tallon L.J."/>
            <person name="Sadzewicz L.K."/>
            <person name="Sengamalay N."/>
            <person name="Fraser C.M."/>
            <person name="Hine E."/>
            <person name="Shefchek K.A."/>
            <person name="Das S.P."/>
            <person name="Tettelin H."/>
        </authorList>
    </citation>
    <scope>NUCLEOTIDE SEQUENCE [LARGE SCALE GENOMIC DNA]</scope>
    <source>
        <strain evidence="2 3">21</strain>
    </source>
</reference>
<protein>
    <submittedName>
        <fullName evidence="2">Uncharacterized protein</fullName>
    </submittedName>
</protein>
<gene>
    <name evidence="2" type="ORF">I543_1293</name>
</gene>
<dbReference type="SUPFAM" id="SSF51735">
    <property type="entry name" value="NAD(P)-binding Rossmann-fold domains"/>
    <property type="match status" value="1"/>
</dbReference>
<name>A0A829PZF2_9MYCO</name>
<dbReference type="PANTHER" id="PTHR47534:SF3">
    <property type="entry name" value="ALCOHOL DEHYDROGENASE-LIKE C-TERMINAL DOMAIN-CONTAINING PROTEIN"/>
    <property type="match status" value="1"/>
</dbReference>
<evidence type="ECO:0000313" key="3">
    <source>
        <dbReference type="Proteomes" id="UP000020103"/>
    </source>
</evidence>
<dbReference type="Proteomes" id="UP000020103">
    <property type="component" value="Unassembled WGS sequence"/>
</dbReference>
<dbReference type="InterPro" id="IPR052228">
    <property type="entry name" value="Sec_Metab_Biosynth_Oxidored"/>
</dbReference>
<proteinExistence type="predicted"/>
<dbReference type="Pfam" id="PF00106">
    <property type="entry name" value="adh_short"/>
    <property type="match status" value="1"/>
</dbReference>